<dbReference type="SUPFAM" id="SSF53774">
    <property type="entry name" value="Glutaminase/Asparaginase"/>
    <property type="match status" value="1"/>
</dbReference>
<keyword evidence="7" id="KW-1185">Reference proteome</keyword>
<evidence type="ECO:0000259" key="5">
    <source>
        <dbReference type="Pfam" id="PF17763"/>
    </source>
</evidence>
<dbReference type="Proteomes" id="UP000598174">
    <property type="component" value="Unassembled WGS sequence"/>
</dbReference>
<dbReference type="SFLD" id="SFLDS00057">
    <property type="entry name" value="Glutaminase/Asparaginase"/>
    <property type="match status" value="1"/>
</dbReference>
<dbReference type="PANTHER" id="PTHR11707">
    <property type="entry name" value="L-ASPARAGINASE"/>
    <property type="match status" value="1"/>
</dbReference>
<dbReference type="AlphaFoldDB" id="A0A919J5Z7"/>
<dbReference type="GO" id="GO:0004067">
    <property type="term" value="F:asparaginase activity"/>
    <property type="evidence" value="ECO:0007669"/>
    <property type="project" value="UniProtKB-UniRule"/>
</dbReference>
<feature type="domain" description="Asparaginase/glutaminase C-terminal" evidence="5">
    <location>
        <begin position="217"/>
        <end position="327"/>
    </location>
</feature>
<dbReference type="InterPro" id="IPR006034">
    <property type="entry name" value="Asparaginase/glutaminase-like"/>
</dbReference>
<accession>A0A919J5Z7</accession>
<evidence type="ECO:0000259" key="4">
    <source>
        <dbReference type="Pfam" id="PF00710"/>
    </source>
</evidence>
<dbReference type="PIRSF" id="PIRSF500176">
    <property type="entry name" value="L_ASNase"/>
    <property type="match status" value="1"/>
</dbReference>
<evidence type="ECO:0000256" key="1">
    <source>
        <dbReference type="ARBA" id="ARBA00010518"/>
    </source>
</evidence>
<dbReference type="CDD" id="cd08964">
    <property type="entry name" value="L-asparaginase_II"/>
    <property type="match status" value="1"/>
</dbReference>
<dbReference type="PANTHER" id="PTHR11707:SF28">
    <property type="entry name" value="60 KDA LYSOPHOSPHOLIPASE"/>
    <property type="match status" value="1"/>
</dbReference>
<evidence type="ECO:0000256" key="2">
    <source>
        <dbReference type="ARBA" id="ARBA00022801"/>
    </source>
</evidence>
<dbReference type="InterPro" id="IPR037152">
    <property type="entry name" value="L-asparaginase_N_sf"/>
</dbReference>
<gene>
    <name evidence="6" type="primary">ansA_2</name>
    <name evidence="6" type="ORF">Afe05nite_60590</name>
</gene>
<dbReference type="InterPro" id="IPR004550">
    <property type="entry name" value="AsnASE_II"/>
</dbReference>
<organism evidence="6 7">
    <name type="scientific">Paractinoplanes ferrugineus</name>
    <dbReference type="NCBI Taxonomy" id="113564"/>
    <lineage>
        <taxon>Bacteria</taxon>
        <taxon>Bacillati</taxon>
        <taxon>Actinomycetota</taxon>
        <taxon>Actinomycetes</taxon>
        <taxon>Micromonosporales</taxon>
        <taxon>Micromonosporaceae</taxon>
        <taxon>Paractinoplanes</taxon>
    </lineage>
</organism>
<name>A0A919J5Z7_9ACTN</name>
<comment type="caution">
    <text evidence="6">The sequence shown here is derived from an EMBL/GenBank/DDBJ whole genome shotgun (WGS) entry which is preliminary data.</text>
</comment>
<reference evidence="6" key="1">
    <citation type="submission" date="2021-01" db="EMBL/GenBank/DDBJ databases">
        <title>Whole genome shotgun sequence of Actinoplanes ferrugineus NBRC 15555.</title>
        <authorList>
            <person name="Komaki H."/>
            <person name="Tamura T."/>
        </authorList>
    </citation>
    <scope>NUCLEOTIDE SEQUENCE</scope>
    <source>
        <strain evidence="6">NBRC 15555</strain>
    </source>
</reference>
<sequence>MSFVQSATAPRVAVVGLGGTIAMAQGSSGGVIPSLSAEDLVAAVPGLAGLGVDLDVHSFCSRPGASLTVEDIFELSDTLMRRFTDGAVGAVITQGTDTIEETAYLLDLLNAAGSPIVVTGAMRNPTLAGADGPANLLAAVTVAASPDARGLGCLVVLADEIHAAARVRKSHTTSPSTFVSSNGGPLGYVVEGHVRLVNRPAHHYRPATPDRGRPLPRVGLYSATLGDDGSLLPLLASQIDGLVIAAFGVGHVPETWVAHLAEIADRIPVVLASRTGAGFTATNTYGFAGSERDLIARGLIPAGILDPYKARLLLQVLLAATDDRASLTAAVAAATGNTGSGAE</sequence>
<dbReference type="GO" id="GO:0006528">
    <property type="term" value="P:asparagine metabolic process"/>
    <property type="evidence" value="ECO:0007669"/>
    <property type="project" value="InterPro"/>
</dbReference>
<dbReference type="Pfam" id="PF00710">
    <property type="entry name" value="Asparaginase"/>
    <property type="match status" value="1"/>
</dbReference>
<dbReference type="PROSITE" id="PS51732">
    <property type="entry name" value="ASN_GLN_ASE_3"/>
    <property type="match status" value="1"/>
</dbReference>
<dbReference type="Gene3D" id="3.40.50.1170">
    <property type="entry name" value="L-asparaginase, N-terminal domain"/>
    <property type="match status" value="1"/>
</dbReference>
<feature type="active site" description="O-isoaspartyl threonine intermediate" evidence="3">
    <location>
        <position position="20"/>
    </location>
</feature>
<dbReference type="InterPro" id="IPR040919">
    <property type="entry name" value="Asparaginase_C"/>
</dbReference>
<feature type="domain" description="L-asparaginase N-terminal" evidence="4">
    <location>
        <begin position="11"/>
        <end position="200"/>
    </location>
</feature>
<dbReference type="InterPro" id="IPR027473">
    <property type="entry name" value="L-asparaginase_C"/>
</dbReference>
<evidence type="ECO:0000313" key="7">
    <source>
        <dbReference type="Proteomes" id="UP000598174"/>
    </source>
</evidence>
<proteinExistence type="inferred from homology"/>
<evidence type="ECO:0000256" key="3">
    <source>
        <dbReference type="PIRSR" id="PIRSR001220-1"/>
    </source>
</evidence>
<protein>
    <submittedName>
        <fullName evidence="6">L-asparaginase</fullName>
    </submittedName>
</protein>
<dbReference type="PRINTS" id="PR00139">
    <property type="entry name" value="ASNGLNASE"/>
</dbReference>
<dbReference type="PIRSF" id="PIRSF001220">
    <property type="entry name" value="L-ASNase_gatD"/>
    <property type="match status" value="1"/>
</dbReference>
<dbReference type="RefSeq" id="WP_275407521.1">
    <property type="nucleotide sequence ID" value="NZ_BAAABP010000015.1"/>
</dbReference>
<evidence type="ECO:0000313" key="6">
    <source>
        <dbReference type="EMBL" id="GIE14219.1"/>
    </source>
</evidence>
<dbReference type="InterPro" id="IPR036152">
    <property type="entry name" value="Asp/glu_Ase-like_sf"/>
</dbReference>
<keyword evidence="2" id="KW-0378">Hydrolase</keyword>
<dbReference type="Gene3D" id="3.40.50.40">
    <property type="match status" value="1"/>
</dbReference>
<dbReference type="Pfam" id="PF17763">
    <property type="entry name" value="Asparaginase_C"/>
    <property type="match status" value="1"/>
</dbReference>
<dbReference type="SMART" id="SM00870">
    <property type="entry name" value="Asparaginase"/>
    <property type="match status" value="1"/>
</dbReference>
<dbReference type="InterPro" id="IPR027474">
    <property type="entry name" value="L-asparaginase_N"/>
</dbReference>
<dbReference type="EMBL" id="BOMM01000052">
    <property type="protein sequence ID" value="GIE14219.1"/>
    <property type="molecule type" value="Genomic_DNA"/>
</dbReference>
<comment type="similarity">
    <text evidence="1">Belongs to the asparaginase 1 family.</text>
</comment>